<proteinExistence type="predicted"/>
<feature type="signal peptide" evidence="1">
    <location>
        <begin position="1"/>
        <end position="32"/>
    </location>
</feature>
<feature type="chain" id="PRO_5004590645" evidence="1">
    <location>
        <begin position="33"/>
        <end position="66"/>
    </location>
</feature>
<keyword evidence="3" id="KW-1185">Reference proteome</keyword>
<protein>
    <submittedName>
        <fullName evidence="2">Uncharacterized protein</fullName>
    </submittedName>
</protein>
<accession>T1JLF7</accession>
<dbReference type="AlphaFoldDB" id="T1JLF7"/>
<sequence length="66" mass="7440">SGIAASLNTSRNASFLLCSALLCSALLSRVLEHHMHLRVSECRRYGRTSKLADILDNIQRIYLCYN</sequence>
<dbReference type="Proteomes" id="UP000014500">
    <property type="component" value="Unassembled WGS sequence"/>
</dbReference>
<reference evidence="2" key="2">
    <citation type="submission" date="2015-02" db="UniProtKB">
        <authorList>
            <consortium name="EnsemblMetazoa"/>
        </authorList>
    </citation>
    <scope>IDENTIFICATION</scope>
</reference>
<dbReference type="EMBL" id="JH432211">
    <property type="status" value="NOT_ANNOTATED_CDS"/>
    <property type="molecule type" value="Genomic_DNA"/>
</dbReference>
<evidence type="ECO:0000313" key="2">
    <source>
        <dbReference type="EnsemblMetazoa" id="SMAR014687-PA"/>
    </source>
</evidence>
<evidence type="ECO:0000256" key="1">
    <source>
        <dbReference type="SAM" id="SignalP"/>
    </source>
</evidence>
<dbReference type="EnsemblMetazoa" id="SMAR014687-RA">
    <property type="protein sequence ID" value="SMAR014687-PA"/>
    <property type="gene ID" value="SMAR014687"/>
</dbReference>
<name>T1JLF7_STRMM</name>
<keyword evidence="1" id="KW-0732">Signal</keyword>
<reference evidence="3" key="1">
    <citation type="submission" date="2011-05" db="EMBL/GenBank/DDBJ databases">
        <authorList>
            <person name="Richards S.R."/>
            <person name="Qu J."/>
            <person name="Jiang H."/>
            <person name="Jhangiani S.N."/>
            <person name="Agravi P."/>
            <person name="Goodspeed R."/>
            <person name="Gross S."/>
            <person name="Mandapat C."/>
            <person name="Jackson L."/>
            <person name="Mathew T."/>
            <person name="Pu L."/>
            <person name="Thornton R."/>
            <person name="Saada N."/>
            <person name="Wilczek-Boney K.B."/>
            <person name="Lee S."/>
            <person name="Kovar C."/>
            <person name="Wu Y."/>
            <person name="Scherer S.E."/>
            <person name="Worley K.C."/>
            <person name="Muzny D.M."/>
            <person name="Gibbs R."/>
        </authorList>
    </citation>
    <scope>NUCLEOTIDE SEQUENCE</scope>
    <source>
        <strain evidence="3">Brora</strain>
    </source>
</reference>
<evidence type="ECO:0000313" key="3">
    <source>
        <dbReference type="Proteomes" id="UP000014500"/>
    </source>
</evidence>
<organism evidence="2 3">
    <name type="scientific">Strigamia maritima</name>
    <name type="common">European centipede</name>
    <name type="synonym">Geophilus maritimus</name>
    <dbReference type="NCBI Taxonomy" id="126957"/>
    <lineage>
        <taxon>Eukaryota</taxon>
        <taxon>Metazoa</taxon>
        <taxon>Ecdysozoa</taxon>
        <taxon>Arthropoda</taxon>
        <taxon>Myriapoda</taxon>
        <taxon>Chilopoda</taxon>
        <taxon>Pleurostigmophora</taxon>
        <taxon>Geophilomorpha</taxon>
        <taxon>Linotaeniidae</taxon>
        <taxon>Strigamia</taxon>
    </lineage>
</organism>
<dbReference type="HOGENOM" id="CLU_2838636_0_0_1"/>